<proteinExistence type="predicted"/>
<protein>
    <submittedName>
        <fullName evidence="4">HIRAN domain-containing protein</fullName>
    </submittedName>
</protein>
<dbReference type="Gene3D" id="3.30.70.2330">
    <property type="match status" value="1"/>
</dbReference>
<dbReference type="GO" id="GO:0003676">
    <property type="term" value="F:nucleic acid binding"/>
    <property type="evidence" value="ECO:0007669"/>
    <property type="project" value="InterPro"/>
</dbReference>
<dbReference type="Pfam" id="PF08797">
    <property type="entry name" value="HIRAN"/>
    <property type="match status" value="1"/>
</dbReference>
<evidence type="ECO:0000313" key="5">
    <source>
        <dbReference type="Proteomes" id="UP000198555"/>
    </source>
</evidence>
<evidence type="ECO:0000313" key="4">
    <source>
        <dbReference type="EMBL" id="SEH79584.1"/>
    </source>
</evidence>
<sequence>MIWIILIGIFFLFIIILNLGNKQTNSKPASTNSFEAEIEVPNPENSNPKNVIEFIDHYDSNVIEPVYNQLISLNKNIPPLIDAAFREKIKNHYLTKEIYLWNLSIENRKIIEDELENYPNKYKFELKGLQENKYVEKLKSNIIYDEVWLYEEPNNEFDKNAIKVENIDGTIGYVPRDETYDLKEILEKEFKAYINKIQRQESYLFAEIIIYYK</sequence>
<accession>A0A1H6L0U2</accession>
<dbReference type="Proteomes" id="UP000198555">
    <property type="component" value="Unassembled WGS sequence"/>
</dbReference>
<feature type="domain" description="HIRAN" evidence="3">
    <location>
        <begin position="126"/>
        <end position="210"/>
    </location>
</feature>
<keyword evidence="1" id="KW-0479">Metal-binding</keyword>
<keyword evidence="5" id="KW-1185">Reference proteome</keyword>
<evidence type="ECO:0000259" key="3">
    <source>
        <dbReference type="Pfam" id="PF08797"/>
    </source>
</evidence>
<dbReference type="InterPro" id="IPR014905">
    <property type="entry name" value="HIRAN"/>
</dbReference>
<reference evidence="5" key="1">
    <citation type="submission" date="2016-10" db="EMBL/GenBank/DDBJ databases">
        <authorList>
            <person name="Varghese N."/>
            <person name="Submissions S."/>
        </authorList>
    </citation>
    <scope>NUCLEOTIDE SEQUENCE [LARGE SCALE GENOMIC DNA]</scope>
    <source>
        <strain evidence="5">DSM 19326</strain>
    </source>
</reference>
<organism evidence="4 5">
    <name type="scientific">Epilithonimonas hominis</name>
    <dbReference type="NCBI Taxonomy" id="420404"/>
    <lineage>
        <taxon>Bacteria</taxon>
        <taxon>Pseudomonadati</taxon>
        <taxon>Bacteroidota</taxon>
        <taxon>Flavobacteriia</taxon>
        <taxon>Flavobacteriales</taxon>
        <taxon>Weeksellaceae</taxon>
        <taxon>Chryseobacterium group</taxon>
        <taxon>Epilithonimonas</taxon>
    </lineage>
</organism>
<name>A0A1H6L0U2_9FLAO</name>
<gene>
    <name evidence="4" type="ORF">SAMN05421793_13144</name>
</gene>
<keyword evidence="2" id="KW-0378">Hydrolase</keyword>
<evidence type="ECO:0000256" key="1">
    <source>
        <dbReference type="ARBA" id="ARBA00022723"/>
    </source>
</evidence>
<evidence type="ECO:0000256" key="2">
    <source>
        <dbReference type="ARBA" id="ARBA00022801"/>
    </source>
</evidence>
<dbReference type="EMBL" id="FNWX01000031">
    <property type="protein sequence ID" value="SEH79584.1"/>
    <property type="molecule type" value="Genomic_DNA"/>
</dbReference>
<dbReference type="GO" id="GO:0016818">
    <property type="term" value="F:hydrolase activity, acting on acid anhydrides, in phosphorus-containing anhydrides"/>
    <property type="evidence" value="ECO:0007669"/>
    <property type="project" value="InterPro"/>
</dbReference>
<dbReference type="RefSeq" id="WP_089770504.1">
    <property type="nucleotide sequence ID" value="NZ_FNWX01000031.1"/>
</dbReference>
<dbReference type="AlphaFoldDB" id="A0A1H6L0U2"/>
<dbReference type="GO" id="GO:0008270">
    <property type="term" value="F:zinc ion binding"/>
    <property type="evidence" value="ECO:0007669"/>
    <property type="project" value="InterPro"/>
</dbReference>